<organism evidence="1">
    <name type="scientific">viral metagenome</name>
    <dbReference type="NCBI Taxonomy" id="1070528"/>
    <lineage>
        <taxon>unclassified sequences</taxon>
        <taxon>metagenomes</taxon>
        <taxon>organismal metagenomes</taxon>
    </lineage>
</organism>
<proteinExistence type="predicted"/>
<dbReference type="EMBL" id="MN739479">
    <property type="protein sequence ID" value="QHT06942.1"/>
    <property type="molecule type" value="Genomic_DNA"/>
</dbReference>
<protein>
    <submittedName>
        <fullName evidence="1">Uncharacterized protein</fullName>
    </submittedName>
</protein>
<reference evidence="1" key="1">
    <citation type="journal article" date="2020" name="Nature">
        <title>Giant virus diversity and host interactions through global metagenomics.</title>
        <authorList>
            <person name="Schulz F."/>
            <person name="Roux S."/>
            <person name="Paez-Espino D."/>
            <person name="Jungbluth S."/>
            <person name="Walsh D.A."/>
            <person name="Denef V.J."/>
            <person name="McMahon K.D."/>
            <person name="Konstantinidis K.T."/>
            <person name="Eloe-Fadrosh E.A."/>
            <person name="Kyrpides N.C."/>
            <person name="Woyke T."/>
        </authorList>
    </citation>
    <scope>NUCLEOTIDE SEQUENCE</scope>
    <source>
        <strain evidence="1">GVMAG-M-3300021962-46</strain>
    </source>
</reference>
<accession>A0A6C0CS18</accession>
<sequence>MDLYSRMQESLLSVNRIQEHFINVEENIQQSLIKVKQSQDELNAVQCQIKSNMMEFYHQQVKDSNQSTLSSSIKNTEPMSVKDAINFLRKSKVHLSDYGYYLCGSFEVRHEALKKAINVYPIEQIIQKLRALIIVWTQNTVDKIKSAEDYLNYLRTDFHILQEESLKSKHT</sequence>
<name>A0A6C0CS18_9ZZZZ</name>
<dbReference type="AlphaFoldDB" id="A0A6C0CS18"/>
<evidence type="ECO:0000313" key="1">
    <source>
        <dbReference type="EMBL" id="QHT06942.1"/>
    </source>
</evidence>